<dbReference type="Proteomes" id="UP000461948">
    <property type="component" value="Unassembled WGS sequence"/>
</dbReference>
<dbReference type="InterPro" id="IPR009061">
    <property type="entry name" value="DNA-bd_dom_put_sf"/>
</dbReference>
<organism evidence="1 2">
    <name type="scientific">Enterobacter agglomerans</name>
    <name type="common">Erwinia herbicola</name>
    <name type="synonym">Pantoea agglomerans</name>
    <dbReference type="NCBI Taxonomy" id="549"/>
    <lineage>
        <taxon>Bacteria</taxon>
        <taxon>Pseudomonadati</taxon>
        <taxon>Pseudomonadota</taxon>
        <taxon>Gammaproteobacteria</taxon>
        <taxon>Enterobacterales</taxon>
        <taxon>Erwiniaceae</taxon>
        <taxon>Pantoea</taxon>
        <taxon>Pantoea agglomerans group</taxon>
    </lineage>
</organism>
<evidence type="ECO:0000313" key="1">
    <source>
        <dbReference type="EMBL" id="MSE16236.1"/>
    </source>
</evidence>
<dbReference type="SUPFAM" id="SSF46955">
    <property type="entry name" value="Putative DNA-binding domain"/>
    <property type="match status" value="1"/>
</dbReference>
<evidence type="ECO:0000313" key="2">
    <source>
        <dbReference type="Proteomes" id="UP000461948"/>
    </source>
</evidence>
<gene>
    <name evidence="1" type="ORF">GKC49_14255</name>
</gene>
<accession>A0A7X2MND6</accession>
<dbReference type="AlphaFoldDB" id="A0A7X2MND6"/>
<dbReference type="Gene3D" id="1.10.1660.10">
    <property type="match status" value="1"/>
</dbReference>
<comment type="caution">
    <text evidence="1">The sequence shown here is derived from an EMBL/GenBank/DDBJ whole genome shotgun (WGS) entry which is preliminary data.</text>
</comment>
<proteinExistence type="predicted"/>
<reference evidence="1 2" key="1">
    <citation type="submission" date="2019-11" db="EMBL/GenBank/DDBJ databases">
        <title>Draft Genome Sequence of Plant Growth-Promoting Rhizosphere-Associated Bacteria.</title>
        <authorList>
            <person name="Vasilyev I.Y."/>
            <person name="Radchenko V."/>
            <person name="Ilnitskaya E.V."/>
        </authorList>
    </citation>
    <scope>NUCLEOTIDE SEQUENCE [LARGE SCALE GENOMIC DNA]</scope>
    <source>
        <strain evidence="1 2">VRA_MhP_f</strain>
    </source>
</reference>
<name>A0A7X2MND6_ENTAG</name>
<sequence>MTKKEAAELQGISIVTLSKWVSECRLKAYRKGNNLKSPYLFTREDCLAALQAVTASPYKHERVQRIKSEKDQNLVRKNETSEKLHDLLKIRTKRRAST</sequence>
<protein>
    <submittedName>
        <fullName evidence="1">Excisionase</fullName>
    </submittedName>
</protein>
<dbReference type="EMBL" id="WKLC01000626">
    <property type="protein sequence ID" value="MSE16236.1"/>
    <property type="molecule type" value="Genomic_DNA"/>
</dbReference>